<evidence type="ECO:0000313" key="5">
    <source>
        <dbReference type="EMBL" id="CAF4737072.1"/>
    </source>
</evidence>
<reference evidence="5" key="1">
    <citation type="submission" date="2021-02" db="EMBL/GenBank/DDBJ databases">
        <authorList>
            <person name="Nowell W R."/>
        </authorList>
    </citation>
    <scope>NUCLEOTIDE SEQUENCE</scope>
</reference>
<dbReference type="EMBL" id="CAJOBH010112802">
    <property type="protein sequence ID" value="CAF4670063.1"/>
    <property type="molecule type" value="Genomic_DNA"/>
</dbReference>
<keyword evidence="1" id="KW-0812">Transmembrane</keyword>
<evidence type="ECO:0000313" key="4">
    <source>
        <dbReference type="EMBL" id="CAF4697565.1"/>
    </source>
</evidence>
<evidence type="ECO:0000313" key="6">
    <source>
        <dbReference type="Proteomes" id="UP000681967"/>
    </source>
</evidence>
<dbReference type="EMBL" id="CAJOBI010125151">
    <property type="protein sequence ID" value="CAF4697565.1"/>
    <property type="molecule type" value="Genomic_DNA"/>
</dbReference>
<dbReference type="EMBL" id="CAJOBI010108038">
    <property type="protein sequence ID" value="CAF4619965.1"/>
    <property type="molecule type" value="Genomic_DNA"/>
</dbReference>
<feature type="transmembrane region" description="Helical" evidence="1">
    <location>
        <begin position="21"/>
        <end position="41"/>
    </location>
</feature>
<dbReference type="AlphaFoldDB" id="A0A8S3AHX7"/>
<comment type="caution">
    <text evidence="5">The sequence shown here is derived from an EMBL/GenBank/DDBJ whole genome shotgun (WGS) entry which is preliminary data.</text>
</comment>
<keyword evidence="1" id="KW-1133">Transmembrane helix</keyword>
<feature type="transmembrane region" description="Helical" evidence="1">
    <location>
        <begin position="47"/>
        <end position="64"/>
    </location>
</feature>
<dbReference type="Proteomes" id="UP000681967">
    <property type="component" value="Unassembled WGS sequence"/>
</dbReference>
<gene>
    <name evidence="3" type="ORF">BYL167_LOCUS42934</name>
    <name evidence="5" type="ORF">BYL167_LOCUS45523</name>
    <name evidence="2" type="ORF">SMN809_LOCUS39850</name>
    <name evidence="4" type="ORF">SMN809_LOCUS42920</name>
</gene>
<feature type="non-terminal residue" evidence="5">
    <location>
        <position position="1"/>
    </location>
</feature>
<organism evidence="5 6">
    <name type="scientific">Rotaria magnacalcarata</name>
    <dbReference type="NCBI Taxonomy" id="392030"/>
    <lineage>
        <taxon>Eukaryota</taxon>
        <taxon>Metazoa</taxon>
        <taxon>Spiralia</taxon>
        <taxon>Gnathifera</taxon>
        <taxon>Rotifera</taxon>
        <taxon>Eurotatoria</taxon>
        <taxon>Bdelloidea</taxon>
        <taxon>Philodinida</taxon>
        <taxon>Philodinidae</taxon>
        <taxon>Rotaria</taxon>
    </lineage>
</organism>
<name>A0A8S3AHX7_9BILA</name>
<dbReference type="Proteomes" id="UP000676336">
    <property type="component" value="Unassembled WGS sequence"/>
</dbReference>
<proteinExistence type="predicted"/>
<keyword evidence="1" id="KW-0472">Membrane</keyword>
<dbReference type="EMBL" id="CAJOBH010126487">
    <property type="protein sequence ID" value="CAF4737072.1"/>
    <property type="molecule type" value="Genomic_DNA"/>
</dbReference>
<evidence type="ECO:0000313" key="2">
    <source>
        <dbReference type="EMBL" id="CAF4619965.1"/>
    </source>
</evidence>
<evidence type="ECO:0000256" key="1">
    <source>
        <dbReference type="SAM" id="Phobius"/>
    </source>
</evidence>
<sequence length="76" mass="8608">SAKEGFVGVVASYRLARISPISFFTWSFIFGLIILITSLAILSWQLITGYVAFMIVAYAYKFLYKVRIPVNLEHVS</sequence>
<evidence type="ECO:0000313" key="3">
    <source>
        <dbReference type="EMBL" id="CAF4670063.1"/>
    </source>
</evidence>
<accession>A0A8S3AHX7</accession>
<protein>
    <submittedName>
        <fullName evidence="5">Uncharacterized protein</fullName>
    </submittedName>
</protein>